<keyword evidence="6" id="KW-1185">Reference proteome</keyword>
<dbReference type="RefSeq" id="WP_161422956.1">
    <property type="nucleotide sequence ID" value="NZ_JARWMY010000010.1"/>
</dbReference>
<keyword evidence="2" id="KW-0680">Restriction system</keyword>
<evidence type="ECO:0000256" key="1">
    <source>
        <dbReference type="ARBA" id="ARBA00010923"/>
    </source>
</evidence>
<dbReference type="GO" id="GO:0004519">
    <property type="term" value="F:endonuclease activity"/>
    <property type="evidence" value="ECO:0007669"/>
    <property type="project" value="UniProtKB-KW"/>
</dbReference>
<reference evidence="5 6" key="1">
    <citation type="submission" date="2019-12" db="EMBL/GenBank/DDBJ databases">
        <title>Draft genome sequencing of Halomonas icarensis D1-1.</title>
        <authorList>
            <person name="Pandiyan K."/>
            <person name="Kushwaha P."/>
            <person name="Gowdham M."/>
            <person name="Chakdar H."/>
            <person name="Singh A."/>
            <person name="Kumar M."/>
            <person name="Saxena A.K."/>
        </authorList>
    </citation>
    <scope>NUCLEOTIDE SEQUENCE [LARGE SCALE GENOMIC DNA]</scope>
    <source>
        <strain evidence="5 6">D1-1</strain>
    </source>
</reference>
<keyword evidence="5" id="KW-0378">Hydrolase</keyword>
<feature type="domain" description="Type I restriction modification DNA specificity" evidence="4">
    <location>
        <begin position="488"/>
        <end position="573"/>
    </location>
</feature>
<keyword evidence="3" id="KW-0238">DNA-binding</keyword>
<keyword evidence="5" id="KW-0540">Nuclease</keyword>
<proteinExistence type="inferred from homology"/>
<gene>
    <name evidence="5" type="ORF">GRB80_06470</name>
</gene>
<dbReference type="InterPro" id="IPR000055">
    <property type="entry name" value="Restrct_endonuc_typeI_TRD"/>
</dbReference>
<evidence type="ECO:0000313" key="6">
    <source>
        <dbReference type="Proteomes" id="UP000448235"/>
    </source>
</evidence>
<dbReference type="InterPro" id="IPR051212">
    <property type="entry name" value="Type-I_RE_S_subunit"/>
</dbReference>
<name>A0A7X4VYP4_9GAMM</name>
<comment type="similarity">
    <text evidence="1">Belongs to the type-I restriction system S methylase family.</text>
</comment>
<dbReference type="Proteomes" id="UP000448235">
    <property type="component" value="Unassembled WGS sequence"/>
</dbReference>
<accession>A0A7X4VYP4</accession>
<dbReference type="Gene3D" id="3.90.220.20">
    <property type="entry name" value="DNA methylase specificity domains"/>
    <property type="match status" value="2"/>
</dbReference>
<dbReference type="GO" id="GO:0009307">
    <property type="term" value="P:DNA restriction-modification system"/>
    <property type="evidence" value="ECO:0007669"/>
    <property type="project" value="UniProtKB-KW"/>
</dbReference>
<sequence>MSARELITDHLDLWTGAVTTRSTAGRGRNGKIELTGIKKLRKLILELAVRGKLVEQDPDEEPASVLLERIAEEKARLVKAGKIKKPKKLPEITEEEKPFELPNSWKWVRLGDLCELENGDRSKNYPNKSSLVETGIPFVNAGHLQNHSINTSDLSFITEEKFNLLRSGKFRDGDILFCLRGSLGKFGVVRNIERGAVASSLIIARPFLSLLINYIEIYLKAPISGLMIRRYDNGTAQPNLSGAYFSRFLIPFPGESEQQHIAEKVDELMALCDRLEQQVGDQLEVHEVLVDTLLDALTRSTDAAEVAENWARIAEHFDTLFTTEASIDKLKQTILQLAVMGRLVEQDPDDEPASVLLERIAEEKALLVKEGKVKKPKAAQTPLAKDLPFQIPSSWKWCRLESLSLHSESGWSPQCDSFPRSEGNWGVLKVSAVSWGSFNPNENKALPASLTPRTELEVKPNDFLISRANTSDLVARSTVVPKGAPQYLMMSDKIIRFIFSRQASPLYINLFNNSKFSRDYYSRVSGGTSSSMKNVSRKQIQELLVPLPPTEEQHRIVKKVDELMALCDQLKARLGEAGETRTHLAEAVVEQAVS</sequence>
<dbReference type="InterPro" id="IPR044946">
    <property type="entry name" value="Restrct_endonuc_typeI_TRD_sf"/>
</dbReference>
<evidence type="ECO:0000256" key="2">
    <source>
        <dbReference type="ARBA" id="ARBA00022747"/>
    </source>
</evidence>
<dbReference type="PANTHER" id="PTHR43140:SF1">
    <property type="entry name" value="TYPE I RESTRICTION ENZYME ECOKI SPECIFICITY SUBUNIT"/>
    <property type="match status" value="1"/>
</dbReference>
<dbReference type="PANTHER" id="PTHR43140">
    <property type="entry name" value="TYPE-1 RESTRICTION ENZYME ECOKI SPECIFICITY PROTEIN"/>
    <property type="match status" value="1"/>
</dbReference>
<keyword evidence="5" id="KW-0255">Endonuclease</keyword>
<dbReference type="SUPFAM" id="SSF116734">
    <property type="entry name" value="DNA methylase specificity domain"/>
    <property type="match status" value="2"/>
</dbReference>
<dbReference type="AlphaFoldDB" id="A0A7X4VYP4"/>
<evidence type="ECO:0000259" key="4">
    <source>
        <dbReference type="Pfam" id="PF01420"/>
    </source>
</evidence>
<comment type="caution">
    <text evidence="5">The sequence shown here is derived from an EMBL/GenBank/DDBJ whole genome shotgun (WGS) entry which is preliminary data.</text>
</comment>
<organism evidence="5 6">
    <name type="scientific">Halomonas icarae</name>
    <dbReference type="NCBI Taxonomy" id="2691040"/>
    <lineage>
        <taxon>Bacteria</taxon>
        <taxon>Pseudomonadati</taxon>
        <taxon>Pseudomonadota</taxon>
        <taxon>Gammaproteobacteria</taxon>
        <taxon>Oceanospirillales</taxon>
        <taxon>Halomonadaceae</taxon>
        <taxon>Halomonas</taxon>
    </lineage>
</organism>
<evidence type="ECO:0000313" key="5">
    <source>
        <dbReference type="EMBL" id="NAW12485.1"/>
    </source>
</evidence>
<dbReference type="CDD" id="cd17261">
    <property type="entry name" value="RMtype1_S_EcoKI-TRD2-CR2_like"/>
    <property type="match status" value="1"/>
</dbReference>
<feature type="domain" description="Type I restriction modification DNA specificity" evidence="4">
    <location>
        <begin position="102"/>
        <end position="284"/>
    </location>
</feature>
<dbReference type="CDD" id="cd17264">
    <property type="entry name" value="RMtype1_S_Eco3763I-TRD2-CR2_like"/>
    <property type="match status" value="1"/>
</dbReference>
<dbReference type="GO" id="GO:0003677">
    <property type="term" value="F:DNA binding"/>
    <property type="evidence" value="ECO:0007669"/>
    <property type="project" value="UniProtKB-KW"/>
</dbReference>
<evidence type="ECO:0000256" key="3">
    <source>
        <dbReference type="ARBA" id="ARBA00023125"/>
    </source>
</evidence>
<dbReference type="Pfam" id="PF01420">
    <property type="entry name" value="Methylase_S"/>
    <property type="match status" value="2"/>
</dbReference>
<dbReference type="EMBL" id="WUTS01000001">
    <property type="protein sequence ID" value="NAW12485.1"/>
    <property type="molecule type" value="Genomic_DNA"/>
</dbReference>
<protein>
    <submittedName>
        <fullName evidence="5">Restriction endonuclease subunit S</fullName>
    </submittedName>
</protein>